<protein>
    <submittedName>
        <fullName evidence="11">TonB-linked outer membrane protein, SusC/RagA family</fullName>
    </submittedName>
</protein>
<dbReference type="Pfam" id="PF07715">
    <property type="entry name" value="Plug"/>
    <property type="match status" value="1"/>
</dbReference>
<feature type="signal peptide" evidence="9">
    <location>
        <begin position="1"/>
        <end position="32"/>
    </location>
</feature>
<dbReference type="Gene3D" id="2.60.40.1120">
    <property type="entry name" value="Carboxypeptidase-like, regulatory domain"/>
    <property type="match status" value="1"/>
</dbReference>
<dbReference type="InterPro" id="IPR036942">
    <property type="entry name" value="Beta-barrel_TonB_sf"/>
</dbReference>
<evidence type="ECO:0000256" key="5">
    <source>
        <dbReference type="ARBA" id="ARBA00022729"/>
    </source>
</evidence>
<dbReference type="InterPro" id="IPR039426">
    <property type="entry name" value="TonB-dep_rcpt-like"/>
</dbReference>
<dbReference type="GO" id="GO:0009279">
    <property type="term" value="C:cell outer membrane"/>
    <property type="evidence" value="ECO:0007669"/>
    <property type="project" value="UniProtKB-SubCell"/>
</dbReference>
<evidence type="ECO:0000256" key="2">
    <source>
        <dbReference type="ARBA" id="ARBA00022448"/>
    </source>
</evidence>
<dbReference type="GO" id="GO:0044718">
    <property type="term" value="P:siderophore transmembrane transport"/>
    <property type="evidence" value="ECO:0007669"/>
    <property type="project" value="TreeGrafter"/>
</dbReference>
<accession>A0A1M6M116</accession>
<dbReference type="Proteomes" id="UP000184474">
    <property type="component" value="Unassembled WGS sequence"/>
</dbReference>
<sequence>MKKTITKSIGLRLKAGAIMLLLTCLSVASVFAQGAQISGQVLDETGMGLPGATVMEVGTNNGTTTDLDGEFNMNLVGEDSQLSISFIGYRTQTITVGSRTQFSVNMEVDAQSLEEVVVVGYGEKTKATLTGAVEQVTAATFEDRAVTNPALSLQGQTPGLVVTRGSSRPGNEGITMQIRGATSINGGDPLCIIDGVPVVGLREFYNMNPDDIESVSLLKDASASIYGSRAANGVILVTTKKGSGGMTVDYSNNFRLNTIGIRPPTPGMEEYASMFIDAVEQDGTNDYWGWSTLENMEGMANGEARIYPGTAWGDLYLESSDRFNDFYGNSFSQQHNLSVSGGDDKTKYRISGGFADNRAPLKIAYDGQKQYNIRFNFEHKLSDRITFQSGMTYQQTNSSSPSGGIQGGVYNDPPVFPAKNPYGQWYANFNVGGRNSVGQVVDGGTKDVKEDLTKVNLGLNVNIIEGLDFKVLGSVNRRIGRTDEVYLSVPLYTWAGDQIGMVNSSSSIKNTYNDATYQNYGGFLNYEKTIAEDHYVSAMIGVTADLSENRDLMGKRTGLEDQGVYDLDVAAQDLMQNEGGAGHWGLYSYVGRFNYEFKGKYLVEFIGRRDGSSKFAEGYKWANYGGASAGWVLTEEAFLRDNPVLSFWKLKASYGEMGNQVGIDNNDYVSTISTGSIPFGSTPAVQNTARVSGITTNVRTWERVKMTNFGTEFTLLNHKLNGSFDYYIKENEGMLSTPVLSAILGGNAPKTNIGTLETKGWEAVLGYKDQIGEFSYGVSVNMGNSTNELVKLEGSDSYNAGKVAQREGYPLNSYFMYQTDGLFADQAAVDAYYAEYTATSQGELPVQGNAAQALRPGDIIKVDADGNGYISAISDEGGDVRYMGDAAPHYNYGINANMRWKGFDFTANFQGVLNQNIQRTGHMSYPFRAIWSTSTTSYQGLTWTETNTGADYPRLTTNGTRSGYNWLNNDFALQNNRYIRLKTLVVGYTLPSSVLEKIRLRKARVYFSGNDLWEATSIKDGYDPEMGETGSDIYPFTRTYSLGLDITF</sequence>
<keyword evidence="4 8" id="KW-0812">Transmembrane</keyword>
<dbReference type="GO" id="GO:0015344">
    <property type="term" value="F:siderophore uptake transmembrane transporter activity"/>
    <property type="evidence" value="ECO:0007669"/>
    <property type="project" value="TreeGrafter"/>
</dbReference>
<keyword evidence="12" id="KW-1185">Reference proteome</keyword>
<dbReference type="NCBIfam" id="TIGR04056">
    <property type="entry name" value="OMP_RagA_SusC"/>
    <property type="match status" value="1"/>
</dbReference>
<dbReference type="InterPro" id="IPR023996">
    <property type="entry name" value="TonB-dep_OMP_SusC/RagA"/>
</dbReference>
<organism evidence="11 12">
    <name type="scientific">Reichenbachiella agariperforans</name>
    <dbReference type="NCBI Taxonomy" id="156994"/>
    <lineage>
        <taxon>Bacteria</taxon>
        <taxon>Pseudomonadati</taxon>
        <taxon>Bacteroidota</taxon>
        <taxon>Cytophagia</taxon>
        <taxon>Cytophagales</taxon>
        <taxon>Reichenbachiellaceae</taxon>
        <taxon>Reichenbachiella</taxon>
    </lineage>
</organism>
<evidence type="ECO:0000256" key="6">
    <source>
        <dbReference type="ARBA" id="ARBA00023136"/>
    </source>
</evidence>
<dbReference type="RefSeq" id="WP_084190372.1">
    <property type="nucleotide sequence ID" value="NZ_FRAA01000001.1"/>
</dbReference>
<dbReference type="InterPro" id="IPR008969">
    <property type="entry name" value="CarboxyPept-like_regulatory"/>
</dbReference>
<evidence type="ECO:0000256" key="8">
    <source>
        <dbReference type="PROSITE-ProRule" id="PRU01360"/>
    </source>
</evidence>
<keyword evidence="2 8" id="KW-0813">Transport</keyword>
<dbReference type="PANTHER" id="PTHR30069">
    <property type="entry name" value="TONB-DEPENDENT OUTER MEMBRANE RECEPTOR"/>
    <property type="match status" value="1"/>
</dbReference>
<evidence type="ECO:0000256" key="7">
    <source>
        <dbReference type="ARBA" id="ARBA00023237"/>
    </source>
</evidence>
<feature type="chain" id="PRO_5009919387" evidence="9">
    <location>
        <begin position="33"/>
        <end position="1048"/>
    </location>
</feature>
<dbReference type="Gene3D" id="2.170.130.10">
    <property type="entry name" value="TonB-dependent receptor, plug domain"/>
    <property type="match status" value="1"/>
</dbReference>
<evidence type="ECO:0000256" key="4">
    <source>
        <dbReference type="ARBA" id="ARBA00022692"/>
    </source>
</evidence>
<dbReference type="Pfam" id="PF13715">
    <property type="entry name" value="CarbopepD_reg_2"/>
    <property type="match status" value="1"/>
</dbReference>
<keyword evidence="6 8" id="KW-0472">Membrane</keyword>
<dbReference type="SUPFAM" id="SSF56935">
    <property type="entry name" value="Porins"/>
    <property type="match status" value="1"/>
</dbReference>
<comment type="subcellular location">
    <subcellularLocation>
        <location evidence="1 8">Cell outer membrane</location>
        <topology evidence="1 8">Multi-pass membrane protein</topology>
    </subcellularLocation>
</comment>
<proteinExistence type="inferred from homology"/>
<dbReference type="InterPro" id="IPR012910">
    <property type="entry name" value="Plug_dom"/>
</dbReference>
<dbReference type="EMBL" id="FRAA01000001">
    <property type="protein sequence ID" value="SHJ77167.1"/>
    <property type="molecule type" value="Genomic_DNA"/>
</dbReference>
<feature type="domain" description="TonB-dependent receptor plug" evidence="10">
    <location>
        <begin position="126"/>
        <end position="234"/>
    </location>
</feature>
<dbReference type="PANTHER" id="PTHR30069:SF29">
    <property type="entry name" value="HEMOGLOBIN AND HEMOGLOBIN-HAPTOGLOBIN-BINDING PROTEIN 1-RELATED"/>
    <property type="match status" value="1"/>
</dbReference>
<dbReference type="Gene3D" id="2.40.170.20">
    <property type="entry name" value="TonB-dependent receptor, beta-barrel domain"/>
    <property type="match status" value="1"/>
</dbReference>
<keyword evidence="3 8" id="KW-1134">Transmembrane beta strand</keyword>
<gene>
    <name evidence="11" type="ORF">SAMN04488028_1011175</name>
</gene>
<reference evidence="12" key="1">
    <citation type="submission" date="2016-11" db="EMBL/GenBank/DDBJ databases">
        <authorList>
            <person name="Varghese N."/>
            <person name="Submissions S."/>
        </authorList>
    </citation>
    <scope>NUCLEOTIDE SEQUENCE [LARGE SCALE GENOMIC DNA]</scope>
    <source>
        <strain evidence="12">DSM 26134</strain>
    </source>
</reference>
<evidence type="ECO:0000313" key="11">
    <source>
        <dbReference type="EMBL" id="SHJ77167.1"/>
    </source>
</evidence>
<dbReference type="AlphaFoldDB" id="A0A1M6M116"/>
<evidence type="ECO:0000256" key="9">
    <source>
        <dbReference type="SAM" id="SignalP"/>
    </source>
</evidence>
<name>A0A1M6M116_REIAG</name>
<evidence type="ECO:0000256" key="3">
    <source>
        <dbReference type="ARBA" id="ARBA00022452"/>
    </source>
</evidence>
<comment type="similarity">
    <text evidence="8">Belongs to the TonB-dependent receptor family.</text>
</comment>
<keyword evidence="7 8" id="KW-0998">Cell outer membrane</keyword>
<dbReference type="PROSITE" id="PS52016">
    <property type="entry name" value="TONB_DEPENDENT_REC_3"/>
    <property type="match status" value="1"/>
</dbReference>
<keyword evidence="5 9" id="KW-0732">Signal</keyword>
<evidence type="ECO:0000256" key="1">
    <source>
        <dbReference type="ARBA" id="ARBA00004571"/>
    </source>
</evidence>
<evidence type="ECO:0000259" key="10">
    <source>
        <dbReference type="Pfam" id="PF07715"/>
    </source>
</evidence>
<dbReference type="InterPro" id="IPR037066">
    <property type="entry name" value="Plug_dom_sf"/>
</dbReference>
<dbReference type="STRING" id="156994.SAMN04488028_1011175"/>
<dbReference type="InterPro" id="IPR023997">
    <property type="entry name" value="TonB-dep_OMP_SusC/RagA_CS"/>
</dbReference>
<dbReference type="SUPFAM" id="SSF49464">
    <property type="entry name" value="Carboxypeptidase regulatory domain-like"/>
    <property type="match status" value="1"/>
</dbReference>
<evidence type="ECO:0000313" key="12">
    <source>
        <dbReference type="Proteomes" id="UP000184474"/>
    </source>
</evidence>
<dbReference type="NCBIfam" id="TIGR04057">
    <property type="entry name" value="SusC_RagA_signa"/>
    <property type="match status" value="1"/>
</dbReference>